<accession>A0ABU6YJI1</accession>
<proteinExistence type="predicted"/>
<reference evidence="2 3" key="1">
    <citation type="journal article" date="2023" name="Plants (Basel)">
        <title>Bridging the Gap: Combining Genomics and Transcriptomics Approaches to Understand Stylosanthes scabra, an Orphan Legume from the Brazilian Caatinga.</title>
        <authorList>
            <person name="Ferreira-Neto J.R.C."/>
            <person name="da Silva M.D."/>
            <person name="Binneck E."/>
            <person name="de Melo N.F."/>
            <person name="da Silva R.H."/>
            <person name="de Melo A.L.T.M."/>
            <person name="Pandolfi V."/>
            <person name="Bustamante F.O."/>
            <person name="Brasileiro-Vidal A.C."/>
            <person name="Benko-Iseppon A.M."/>
        </authorList>
    </citation>
    <scope>NUCLEOTIDE SEQUENCE [LARGE SCALE GENOMIC DNA]</scope>
    <source>
        <tissue evidence="2">Leaves</tissue>
    </source>
</reference>
<organism evidence="2 3">
    <name type="scientific">Stylosanthes scabra</name>
    <dbReference type="NCBI Taxonomy" id="79078"/>
    <lineage>
        <taxon>Eukaryota</taxon>
        <taxon>Viridiplantae</taxon>
        <taxon>Streptophyta</taxon>
        <taxon>Embryophyta</taxon>
        <taxon>Tracheophyta</taxon>
        <taxon>Spermatophyta</taxon>
        <taxon>Magnoliopsida</taxon>
        <taxon>eudicotyledons</taxon>
        <taxon>Gunneridae</taxon>
        <taxon>Pentapetalae</taxon>
        <taxon>rosids</taxon>
        <taxon>fabids</taxon>
        <taxon>Fabales</taxon>
        <taxon>Fabaceae</taxon>
        <taxon>Papilionoideae</taxon>
        <taxon>50 kb inversion clade</taxon>
        <taxon>dalbergioids sensu lato</taxon>
        <taxon>Dalbergieae</taxon>
        <taxon>Pterocarpus clade</taxon>
        <taxon>Stylosanthes</taxon>
    </lineage>
</organism>
<sequence length="124" mass="13459">MKISSHITQMLPKQGSIASGSSDVIASSLRSPPLPSTSSQPCQSFSLVPSFSPSLCVNNRRRLQKADAVSDGNSAELEGMKSNPIELSQSKQFHFFLETAEVSNYTRELEDIKIVGKLEVIASM</sequence>
<keyword evidence="3" id="KW-1185">Reference proteome</keyword>
<gene>
    <name evidence="2" type="ORF">PIB30_060626</name>
</gene>
<evidence type="ECO:0000313" key="3">
    <source>
        <dbReference type="Proteomes" id="UP001341840"/>
    </source>
</evidence>
<feature type="region of interest" description="Disordered" evidence="1">
    <location>
        <begin position="1"/>
        <end position="41"/>
    </location>
</feature>
<comment type="caution">
    <text evidence="2">The sequence shown here is derived from an EMBL/GenBank/DDBJ whole genome shotgun (WGS) entry which is preliminary data.</text>
</comment>
<evidence type="ECO:0000256" key="1">
    <source>
        <dbReference type="SAM" id="MobiDB-lite"/>
    </source>
</evidence>
<name>A0ABU6YJI1_9FABA</name>
<feature type="compositionally biased region" description="Low complexity" evidence="1">
    <location>
        <begin position="27"/>
        <end position="41"/>
    </location>
</feature>
<dbReference type="Proteomes" id="UP001341840">
    <property type="component" value="Unassembled WGS sequence"/>
</dbReference>
<feature type="compositionally biased region" description="Polar residues" evidence="1">
    <location>
        <begin position="16"/>
        <end position="25"/>
    </location>
</feature>
<evidence type="ECO:0000313" key="2">
    <source>
        <dbReference type="EMBL" id="MED6210075.1"/>
    </source>
</evidence>
<dbReference type="EMBL" id="JASCZI010242194">
    <property type="protein sequence ID" value="MED6210075.1"/>
    <property type="molecule type" value="Genomic_DNA"/>
</dbReference>
<protein>
    <submittedName>
        <fullName evidence="2">Uncharacterized protein</fullName>
    </submittedName>
</protein>